<organism evidence="11 12">
    <name type="scientific">Candidatus Methylobacter titanis</name>
    <dbReference type="NCBI Taxonomy" id="3053457"/>
    <lineage>
        <taxon>Bacteria</taxon>
        <taxon>Pseudomonadati</taxon>
        <taxon>Pseudomonadota</taxon>
        <taxon>Gammaproteobacteria</taxon>
        <taxon>Methylococcales</taxon>
        <taxon>Methylococcaceae</taxon>
        <taxon>Methylobacter</taxon>
    </lineage>
</organism>
<dbReference type="EMBL" id="JAQSDF010000032">
    <property type="protein sequence ID" value="MDI1231538.1"/>
    <property type="molecule type" value="Genomic_DNA"/>
</dbReference>
<dbReference type="EC" id="2.7.7.8" evidence="9"/>
<evidence type="ECO:0000256" key="6">
    <source>
        <dbReference type="ARBA" id="ARBA00022723"/>
    </source>
</evidence>
<dbReference type="PANTHER" id="PTHR11252:SF0">
    <property type="entry name" value="POLYRIBONUCLEOTIDE NUCLEOTIDYLTRANSFERASE 1, MITOCHONDRIAL"/>
    <property type="match status" value="1"/>
</dbReference>
<evidence type="ECO:0000313" key="11">
    <source>
        <dbReference type="EMBL" id="MDI1231538.1"/>
    </source>
</evidence>
<evidence type="ECO:0000256" key="3">
    <source>
        <dbReference type="ARBA" id="ARBA00022490"/>
    </source>
</evidence>
<dbReference type="CDD" id="cd11363">
    <property type="entry name" value="RNase_PH_PNPase_1"/>
    <property type="match status" value="1"/>
</dbReference>
<dbReference type="FunFam" id="3.30.230.70:FF:000001">
    <property type="entry name" value="Polyribonucleotide nucleotidyltransferase"/>
    <property type="match status" value="1"/>
</dbReference>
<keyword evidence="4 9" id="KW-0808">Transferase</keyword>
<gene>
    <name evidence="9 11" type="primary">pnp</name>
    <name evidence="11" type="ORF">PSU93_10340</name>
</gene>
<feature type="binding site" evidence="9">
    <location>
        <position position="483"/>
    </location>
    <ligand>
        <name>Mg(2+)</name>
        <dbReference type="ChEBI" id="CHEBI:18420"/>
    </ligand>
</feature>
<dbReference type="FunFam" id="3.30.230.70:FF:000002">
    <property type="entry name" value="Polyribonucleotide nucleotidyltransferase"/>
    <property type="match status" value="1"/>
</dbReference>
<dbReference type="Gene3D" id="3.30.230.70">
    <property type="entry name" value="GHMP Kinase, N-terminal domain"/>
    <property type="match status" value="2"/>
</dbReference>
<dbReference type="SMART" id="SM00322">
    <property type="entry name" value="KH"/>
    <property type="match status" value="1"/>
</dbReference>
<keyword evidence="7 9" id="KW-0460">Magnesium</keyword>
<dbReference type="InterPro" id="IPR012340">
    <property type="entry name" value="NA-bd_OB-fold"/>
</dbReference>
<dbReference type="InterPro" id="IPR036345">
    <property type="entry name" value="ExoRNase_PH_dom2_sf"/>
</dbReference>
<dbReference type="FunFam" id="3.30.1370.10:FF:000001">
    <property type="entry name" value="Polyribonucleotide nucleotidyltransferase"/>
    <property type="match status" value="1"/>
</dbReference>
<dbReference type="InterPro" id="IPR036456">
    <property type="entry name" value="PNPase_PH_RNA-bd_sf"/>
</dbReference>
<dbReference type="InterPro" id="IPR036612">
    <property type="entry name" value="KH_dom_type_1_sf"/>
</dbReference>
<dbReference type="InterPro" id="IPR020568">
    <property type="entry name" value="Ribosomal_Su5_D2-typ_SF"/>
</dbReference>
<dbReference type="InterPro" id="IPR027408">
    <property type="entry name" value="PNPase/RNase_PH_dom_sf"/>
</dbReference>
<dbReference type="CDD" id="cd11364">
    <property type="entry name" value="RNase_PH_PNPase_2"/>
    <property type="match status" value="1"/>
</dbReference>
<dbReference type="CDD" id="cd04472">
    <property type="entry name" value="S1_PNPase"/>
    <property type="match status" value="1"/>
</dbReference>
<accession>A0AA43Q932</accession>
<keyword evidence="6 9" id="KW-0479">Metal-binding</keyword>
<dbReference type="Proteomes" id="UP001160519">
    <property type="component" value="Unassembled WGS sequence"/>
</dbReference>
<dbReference type="InterPro" id="IPR003029">
    <property type="entry name" value="S1_domain"/>
</dbReference>
<dbReference type="SUPFAM" id="SSF50249">
    <property type="entry name" value="Nucleic acid-binding proteins"/>
    <property type="match status" value="1"/>
</dbReference>
<evidence type="ECO:0000259" key="10">
    <source>
        <dbReference type="PROSITE" id="PS50126"/>
    </source>
</evidence>
<dbReference type="GO" id="GO:0006396">
    <property type="term" value="P:RNA processing"/>
    <property type="evidence" value="ECO:0007669"/>
    <property type="project" value="InterPro"/>
</dbReference>
<dbReference type="PANTHER" id="PTHR11252">
    <property type="entry name" value="POLYRIBONUCLEOTIDE NUCLEOTIDYLTRANSFERASE"/>
    <property type="match status" value="1"/>
</dbReference>
<dbReference type="SUPFAM" id="SSF54211">
    <property type="entry name" value="Ribosomal protein S5 domain 2-like"/>
    <property type="match status" value="2"/>
</dbReference>
<evidence type="ECO:0000256" key="5">
    <source>
        <dbReference type="ARBA" id="ARBA00022695"/>
    </source>
</evidence>
<evidence type="ECO:0000313" key="12">
    <source>
        <dbReference type="Proteomes" id="UP001160519"/>
    </source>
</evidence>
<dbReference type="InterPro" id="IPR004088">
    <property type="entry name" value="KH_dom_type_1"/>
</dbReference>
<dbReference type="SUPFAM" id="SSF54791">
    <property type="entry name" value="Eukaryotic type KH-domain (KH-domain type I)"/>
    <property type="match status" value="1"/>
</dbReference>
<proteinExistence type="inferred from homology"/>
<evidence type="ECO:0000256" key="8">
    <source>
        <dbReference type="ARBA" id="ARBA00022884"/>
    </source>
</evidence>
<feature type="binding site" evidence="9">
    <location>
        <position position="489"/>
    </location>
    <ligand>
        <name>Mg(2+)</name>
        <dbReference type="ChEBI" id="CHEBI:18420"/>
    </ligand>
</feature>
<dbReference type="InterPro" id="IPR015848">
    <property type="entry name" value="PNPase_PH_RNA-bd_bac/org-type"/>
</dbReference>
<dbReference type="Gene3D" id="3.30.1370.10">
    <property type="entry name" value="K Homology domain, type 1"/>
    <property type="match status" value="1"/>
</dbReference>
<sequence>MNPIRKEFQYGDRLVKLETGEVARQADGAVMIDVDGTTMLVTVVGKKQASGGDFFPLTVNYQEKAYAAGKIPGGFFKREGRPSEKETLTSRLIDRPIRPLFPEGYTNEVQIIATVVSLNPDVDPEIPALLGASAALAVSGLPFNGPIGAATVGFKDGEYLLNPTATALKESKLQLVVAGTAHAVLMVESEADNLSEEVMLGAVLFGHQQMQVAINAINEFAAAAGAGVVEWVAPEVNAELKKLVTAEVEAGIKAAYQVAEKLVRQEQLKEIRNTVVEKLVANAEYAESEIRGIIEHLEYSIVRNAILNEGKRIDGRELDKIRPITVRTGVLPRTHGSALFTRGETQALVIATLGTQRDAQIIDALAGEYKEPFMLHYNFPPYSVGETGFVGSPKRREIGHGRLAKRGVAAVLPNMEEFPYTIRVVSEVTESNGSSSMASVCGSSLALMDAGVPIKSPVAGIAMGLIKEGDKFAVLSDIMGDEDHLGDMDFKVAGSVDGITALQMDIKIDGITAEIMKSALEQAKHGRLHILGEMNKALSSTREEMSDFAPRIITFKIDPSKIREVIGKGGATIRSITEQTGASVDLTDDGVVKVASVDKAAGEEARRMIEEITAEVEVGKVYEGKVVRLMDFGAFVTILPGKDGLVHISQISDERVDKVSDRLNEGDVVKVKVLEIDRQGRVRLSMKEIEAE</sequence>
<comment type="caution">
    <text evidence="11">The sequence shown here is derived from an EMBL/GenBank/DDBJ whole genome shotgun (WGS) entry which is preliminary data.</text>
</comment>
<dbReference type="Pfam" id="PF03725">
    <property type="entry name" value="RNase_PH_C"/>
    <property type="match status" value="1"/>
</dbReference>
<comment type="cofactor">
    <cofactor evidence="9">
        <name>Mg(2+)</name>
        <dbReference type="ChEBI" id="CHEBI:18420"/>
    </cofactor>
</comment>
<dbReference type="GO" id="GO:0000287">
    <property type="term" value="F:magnesium ion binding"/>
    <property type="evidence" value="ECO:0007669"/>
    <property type="project" value="UniProtKB-UniRule"/>
</dbReference>
<dbReference type="GO" id="GO:0006402">
    <property type="term" value="P:mRNA catabolic process"/>
    <property type="evidence" value="ECO:0007669"/>
    <property type="project" value="UniProtKB-UniRule"/>
</dbReference>
<feature type="domain" description="S1 motif" evidence="10">
    <location>
        <begin position="619"/>
        <end position="687"/>
    </location>
</feature>
<dbReference type="GO" id="GO:0003723">
    <property type="term" value="F:RNA binding"/>
    <property type="evidence" value="ECO:0007669"/>
    <property type="project" value="UniProtKB-UniRule"/>
</dbReference>
<evidence type="ECO:0000256" key="2">
    <source>
        <dbReference type="ARBA" id="ARBA00007404"/>
    </source>
</evidence>
<dbReference type="Pfam" id="PF03726">
    <property type="entry name" value="PNPase"/>
    <property type="match status" value="1"/>
</dbReference>
<keyword evidence="8 9" id="KW-0694">RNA-binding</keyword>
<dbReference type="PIRSF" id="PIRSF005499">
    <property type="entry name" value="PNPase"/>
    <property type="match status" value="1"/>
</dbReference>
<dbReference type="NCBIfam" id="NF008805">
    <property type="entry name" value="PRK11824.1"/>
    <property type="match status" value="1"/>
</dbReference>
<keyword evidence="12" id="KW-1185">Reference proteome</keyword>
<dbReference type="GO" id="GO:0000175">
    <property type="term" value="F:3'-5'-RNA exonuclease activity"/>
    <property type="evidence" value="ECO:0007669"/>
    <property type="project" value="TreeGrafter"/>
</dbReference>
<comment type="subcellular location">
    <subcellularLocation>
        <location evidence="1 9">Cytoplasm</location>
    </subcellularLocation>
</comment>
<dbReference type="InterPro" id="IPR015847">
    <property type="entry name" value="ExoRNase_PH_dom2"/>
</dbReference>
<keyword evidence="3 9" id="KW-0963">Cytoplasm</keyword>
<comment type="subunit">
    <text evidence="9">Component of the RNA degradosome, which is a multiprotein complex involved in RNA processing and mRNA degradation.</text>
</comment>
<dbReference type="CDD" id="cd02393">
    <property type="entry name" value="KH-I_PNPase"/>
    <property type="match status" value="1"/>
</dbReference>
<dbReference type="Pfam" id="PF00013">
    <property type="entry name" value="KH_1"/>
    <property type="match status" value="1"/>
</dbReference>
<evidence type="ECO:0000256" key="7">
    <source>
        <dbReference type="ARBA" id="ARBA00022842"/>
    </source>
</evidence>
<dbReference type="InterPro" id="IPR001247">
    <property type="entry name" value="ExoRNase_PH_dom1"/>
</dbReference>
<name>A0AA43Q932_9GAMM</name>
<dbReference type="SUPFAM" id="SSF46915">
    <property type="entry name" value="Polynucleotide phosphorylase/guanosine pentaphosphate synthase (PNPase/GPSI), domain 3"/>
    <property type="match status" value="1"/>
</dbReference>
<evidence type="ECO:0000256" key="9">
    <source>
        <dbReference type="HAMAP-Rule" id="MF_01595"/>
    </source>
</evidence>
<comment type="function">
    <text evidence="9">Involved in mRNA degradation. Catalyzes the phosphorolysis of single-stranded polyribonucleotides processively in the 3'- to 5'-direction.</text>
</comment>
<evidence type="ECO:0000256" key="1">
    <source>
        <dbReference type="ARBA" id="ARBA00004496"/>
    </source>
</evidence>
<comment type="similarity">
    <text evidence="2 9">Belongs to the polyribonucleotide nucleotidyltransferase family.</text>
</comment>
<dbReference type="InterPro" id="IPR012162">
    <property type="entry name" value="PNPase"/>
</dbReference>
<keyword evidence="5 9" id="KW-0548">Nucleotidyltransferase</keyword>
<dbReference type="InterPro" id="IPR004087">
    <property type="entry name" value="KH_dom"/>
</dbReference>
<dbReference type="PROSITE" id="PS50084">
    <property type="entry name" value="KH_TYPE_1"/>
    <property type="match status" value="1"/>
</dbReference>
<dbReference type="AlphaFoldDB" id="A0AA43Q932"/>
<dbReference type="Pfam" id="PF00575">
    <property type="entry name" value="S1"/>
    <property type="match status" value="1"/>
</dbReference>
<dbReference type="Gene3D" id="2.40.50.140">
    <property type="entry name" value="Nucleic acid-binding proteins"/>
    <property type="match status" value="1"/>
</dbReference>
<dbReference type="HAMAP" id="MF_01595">
    <property type="entry name" value="PNPase"/>
    <property type="match status" value="1"/>
</dbReference>
<dbReference type="NCBIfam" id="TIGR03591">
    <property type="entry name" value="polynuc_phos"/>
    <property type="match status" value="1"/>
</dbReference>
<comment type="catalytic activity">
    <reaction evidence="9">
        <text>RNA(n+1) + phosphate = RNA(n) + a ribonucleoside 5'-diphosphate</text>
        <dbReference type="Rhea" id="RHEA:22096"/>
        <dbReference type="Rhea" id="RHEA-COMP:14527"/>
        <dbReference type="Rhea" id="RHEA-COMP:17342"/>
        <dbReference type="ChEBI" id="CHEBI:43474"/>
        <dbReference type="ChEBI" id="CHEBI:57930"/>
        <dbReference type="ChEBI" id="CHEBI:140395"/>
        <dbReference type="EC" id="2.7.7.8"/>
    </reaction>
</comment>
<dbReference type="PROSITE" id="PS50126">
    <property type="entry name" value="S1"/>
    <property type="match status" value="1"/>
</dbReference>
<dbReference type="SUPFAM" id="SSF55666">
    <property type="entry name" value="Ribonuclease PH domain 2-like"/>
    <property type="match status" value="2"/>
</dbReference>
<reference evidence="11" key="1">
    <citation type="submission" date="2023-01" db="EMBL/GenBank/DDBJ databases">
        <title>Biogeochemical cycle of methane in antarctic sediments.</title>
        <authorList>
            <person name="Roldan D.M."/>
            <person name="Menes R.J."/>
        </authorList>
    </citation>
    <scope>NUCLEOTIDE SEQUENCE [LARGE SCALE GENOMIC DNA]</scope>
    <source>
        <strain evidence="11">K-2018 MAG008</strain>
    </source>
</reference>
<evidence type="ECO:0000256" key="4">
    <source>
        <dbReference type="ARBA" id="ARBA00022679"/>
    </source>
</evidence>
<protein>
    <recommendedName>
        <fullName evidence="9">Polyribonucleotide nucleotidyltransferase</fullName>
        <ecNumber evidence="9">2.7.7.8</ecNumber>
    </recommendedName>
    <alternativeName>
        <fullName evidence="9">Polynucleotide phosphorylase</fullName>
        <shortName evidence="9">PNPase</shortName>
    </alternativeName>
</protein>
<dbReference type="SMART" id="SM00316">
    <property type="entry name" value="S1"/>
    <property type="match status" value="1"/>
</dbReference>
<dbReference type="GO" id="GO:0004654">
    <property type="term" value="F:polyribonucleotide nucleotidyltransferase activity"/>
    <property type="evidence" value="ECO:0007669"/>
    <property type="project" value="UniProtKB-UniRule"/>
</dbReference>
<dbReference type="GO" id="GO:0005829">
    <property type="term" value="C:cytosol"/>
    <property type="evidence" value="ECO:0007669"/>
    <property type="project" value="UniProtKB-ARBA"/>
</dbReference>
<dbReference type="Pfam" id="PF01138">
    <property type="entry name" value="RNase_PH"/>
    <property type="match status" value="2"/>
</dbReference>
<dbReference type="FunFam" id="2.40.50.140:FF:000023">
    <property type="entry name" value="Polyribonucleotide nucleotidyltransferase"/>
    <property type="match status" value="1"/>
</dbReference>